<accession>A0A1A7R0G6</accession>
<dbReference type="InterPro" id="IPR036513">
    <property type="entry name" value="STAS_dom_sf"/>
</dbReference>
<organism evidence="2 3">
    <name type="scientific">Gelidibacter algens</name>
    <dbReference type="NCBI Taxonomy" id="49280"/>
    <lineage>
        <taxon>Bacteria</taxon>
        <taxon>Pseudomonadati</taxon>
        <taxon>Bacteroidota</taxon>
        <taxon>Flavobacteriia</taxon>
        <taxon>Flavobacteriales</taxon>
        <taxon>Flavobacteriaceae</taxon>
        <taxon>Gelidibacter</taxon>
    </lineage>
</organism>
<dbReference type="EMBL" id="QLLQ01000018">
    <property type="protein sequence ID" value="RAJ19829.1"/>
    <property type="molecule type" value="Genomic_DNA"/>
</dbReference>
<evidence type="ECO:0000259" key="1">
    <source>
        <dbReference type="PROSITE" id="PS50801"/>
    </source>
</evidence>
<protein>
    <submittedName>
        <fullName evidence="2">STAS domain-containing protein</fullName>
    </submittedName>
</protein>
<dbReference type="Pfam" id="PF01740">
    <property type="entry name" value="STAS"/>
    <property type="match status" value="1"/>
</dbReference>
<evidence type="ECO:0000313" key="2">
    <source>
        <dbReference type="EMBL" id="RAJ19829.1"/>
    </source>
</evidence>
<dbReference type="STRING" id="49280.A9996_12330"/>
<gene>
    <name evidence="2" type="ORF">LX77_03350</name>
</gene>
<dbReference type="AlphaFoldDB" id="A0A1A7R0G6"/>
<evidence type="ECO:0000313" key="3">
    <source>
        <dbReference type="Proteomes" id="UP000248987"/>
    </source>
</evidence>
<dbReference type="Gene3D" id="3.30.750.24">
    <property type="entry name" value="STAS domain"/>
    <property type="match status" value="1"/>
</dbReference>
<proteinExistence type="predicted"/>
<keyword evidence="3" id="KW-1185">Reference proteome</keyword>
<dbReference type="RefSeq" id="WP_066435340.1">
    <property type="nucleotide sequence ID" value="NZ_LZRN01000026.1"/>
</dbReference>
<dbReference type="SUPFAM" id="SSF52091">
    <property type="entry name" value="SpoIIaa-like"/>
    <property type="match status" value="1"/>
</dbReference>
<dbReference type="PROSITE" id="PS50801">
    <property type="entry name" value="STAS"/>
    <property type="match status" value="1"/>
</dbReference>
<dbReference type="OrthoDB" id="1163458at2"/>
<reference evidence="2 3" key="1">
    <citation type="submission" date="2018-06" db="EMBL/GenBank/DDBJ databases">
        <title>Genomic Encyclopedia of Archaeal and Bacterial Type Strains, Phase II (KMG-II): from individual species to whole genera.</title>
        <authorList>
            <person name="Goeker M."/>
        </authorList>
    </citation>
    <scope>NUCLEOTIDE SEQUENCE [LARGE SCALE GENOMIC DNA]</scope>
    <source>
        <strain evidence="2 3">DSM 12408</strain>
    </source>
</reference>
<dbReference type="InterPro" id="IPR002645">
    <property type="entry name" value="STAS_dom"/>
</dbReference>
<comment type="caution">
    <text evidence="2">The sequence shown here is derived from an EMBL/GenBank/DDBJ whole genome shotgun (WGS) entry which is preliminary data.</text>
</comment>
<feature type="domain" description="STAS" evidence="1">
    <location>
        <begin position="1"/>
        <end position="77"/>
    </location>
</feature>
<name>A0A1A7R0G6_9FLAO</name>
<sequence length="93" mass="10566">MDLEITKTNNFFQLKGILQRGNIHQFKRELSNIFETQNAVILNIENLTSIDHYGVNALAQLHNESITKGKKLSIIGMGCDDLYEHFKSEETAA</sequence>
<dbReference type="Proteomes" id="UP000248987">
    <property type="component" value="Unassembled WGS sequence"/>
</dbReference>